<evidence type="ECO:0000256" key="2">
    <source>
        <dbReference type="ARBA" id="ARBA00022729"/>
    </source>
</evidence>
<dbReference type="InterPro" id="IPR051217">
    <property type="entry name" value="Insect_Cuticle_Struc_Prot"/>
</dbReference>
<evidence type="ECO:0000256" key="4">
    <source>
        <dbReference type="SAM" id="MobiDB-lite"/>
    </source>
</evidence>
<dbReference type="PROSITE" id="PS00233">
    <property type="entry name" value="CHIT_BIND_RR_1"/>
    <property type="match status" value="2"/>
</dbReference>
<dbReference type="GO" id="GO:0005615">
    <property type="term" value="C:extracellular space"/>
    <property type="evidence" value="ECO:0007669"/>
    <property type="project" value="TreeGrafter"/>
</dbReference>
<gene>
    <name evidence="5" type="ORF">SFRICE_023065</name>
</gene>
<dbReference type="PRINTS" id="PR00947">
    <property type="entry name" value="CUTICLE"/>
</dbReference>
<feature type="region of interest" description="Disordered" evidence="4">
    <location>
        <begin position="403"/>
        <end position="440"/>
    </location>
</feature>
<feature type="region of interest" description="Disordered" evidence="4">
    <location>
        <begin position="486"/>
        <end position="538"/>
    </location>
</feature>
<dbReference type="EMBL" id="ODYU01000605">
    <property type="protein sequence ID" value="SOQ35681.1"/>
    <property type="molecule type" value="Genomic_DNA"/>
</dbReference>
<protein>
    <submittedName>
        <fullName evidence="5">SFRICE_023065</fullName>
    </submittedName>
</protein>
<keyword evidence="2" id="KW-0732">Signal</keyword>
<accession>A0A2H1V4C4</accession>
<evidence type="ECO:0000256" key="1">
    <source>
        <dbReference type="ARBA" id="ARBA00022460"/>
    </source>
</evidence>
<dbReference type="GO" id="GO:0042302">
    <property type="term" value="F:structural constituent of cuticle"/>
    <property type="evidence" value="ECO:0007669"/>
    <property type="project" value="UniProtKB-UniRule"/>
</dbReference>
<organism evidence="5">
    <name type="scientific">Spodoptera frugiperda</name>
    <name type="common">Fall armyworm</name>
    <dbReference type="NCBI Taxonomy" id="7108"/>
    <lineage>
        <taxon>Eukaryota</taxon>
        <taxon>Metazoa</taxon>
        <taxon>Ecdysozoa</taxon>
        <taxon>Arthropoda</taxon>
        <taxon>Hexapoda</taxon>
        <taxon>Insecta</taxon>
        <taxon>Pterygota</taxon>
        <taxon>Neoptera</taxon>
        <taxon>Endopterygota</taxon>
        <taxon>Lepidoptera</taxon>
        <taxon>Glossata</taxon>
        <taxon>Ditrysia</taxon>
        <taxon>Noctuoidea</taxon>
        <taxon>Noctuidae</taxon>
        <taxon>Amphipyrinae</taxon>
        <taxon>Spodoptera</taxon>
    </lineage>
</organism>
<dbReference type="PROSITE" id="PS51155">
    <property type="entry name" value="CHIT_BIND_RR_2"/>
    <property type="match status" value="5"/>
</dbReference>
<keyword evidence="1 3" id="KW-0193">Cuticle</keyword>
<dbReference type="Pfam" id="PF00379">
    <property type="entry name" value="Chitin_bind_4"/>
    <property type="match status" value="6"/>
</dbReference>
<dbReference type="AlphaFoldDB" id="A0A2H1V4C4"/>
<dbReference type="InterPro" id="IPR000618">
    <property type="entry name" value="Insect_cuticle"/>
</dbReference>
<dbReference type="GO" id="GO:0031012">
    <property type="term" value="C:extracellular matrix"/>
    <property type="evidence" value="ECO:0007669"/>
    <property type="project" value="TreeGrafter"/>
</dbReference>
<feature type="compositionally biased region" description="Basic residues" evidence="4">
    <location>
        <begin position="486"/>
        <end position="522"/>
    </location>
</feature>
<dbReference type="PANTHER" id="PTHR12236:SF95">
    <property type="entry name" value="CUTICULAR PROTEIN 76BD, ISOFORM C-RELATED"/>
    <property type="match status" value="1"/>
</dbReference>
<feature type="region of interest" description="Disordered" evidence="4">
    <location>
        <begin position="166"/>
        <end position="188"/>
    </location>
</feature>
<dbReference type="InterPro" id="IPR031311">
    <property type="entry name" value="CHIT_BIND_RR_consensus"/>
</dbReference>
<name>A0A2H1V4C4_SPOFR</name>
<reference evidence="5" key="1">
    <citation type="submission" date="2016-07" db="EMBL/GenBank/DDBJ databases">
        <authorList>
            <person name="Bretaudeau A."/>
        </authorList>
    </citation>
    <scope>NUCLEOTIDE SEQUENCE</scope>
    <source>
        <strain evidence="5">Rice</strain>
        <tissue evidence="5">Whole body</tissue>
    </source>
</reference>
<feature type="region of interest" description="Disordered" evidence="4">
    <location>
        <begin position="34"/>
        <end position="62"/>
    </location>
</feature>
<evidence type="ECO:0000256" key="3">
    <source>
        <dbReference type="PROSITE-ProRule" id="PRU00497"/>
    </source>
</evidence>
<sequence length="622" mass="70217">MKKNEEASTSLRSCGLAAGAFLVTVLFAAISARPQESHDHHHGHGHAVSSQSIKQHHGKATEKHVEYYSHPKYEFAYKVEDPHTGDKKSQHESRDGDVVKGVYSLHEPDGTVLCLLSVAVAVVSAHGHSSQFVHKYDGHHVPVHHGHGHHDYYTHPKFEFGYKVDDDHTGDHKSQHEHRDGDVVKGHYSLHEPDGSVRDVLCLLSVAVAVVSAHGHSSQFVHKYDGHHVPVHHGHGHHDYYTHPKFEFGYKVDDDHTGDHKSQHEHRDGDVVKGHYSLHEPDGSVRDSHPKYEFAYEVKDPHTGDKKSQHESRDGDVVKGVYSLHEPDGTVRIVEYHADKKTGFNANVLCALSVAIAVVSAHGHSSQFVHKYDGHHVPVHHGHGHHDYYTHPKFEFGYKVDDDHTGDHKSQHEHRDGDVVKGHYSLHEPDGSVRDVHYHGDHHSGNFTQVVLIATLLAAVTARPQDGHDHHHGHGHAVSSQSIVLHHTHKHEPAHHEEHHKKAHEDHHKKHEEHHHKEHHGHASSSQSIKQHHGKATEKHVEYYSHPKYEFAYKVEDPHTGDKKSQHESRDGDVVKGVYSLHEPDGTVRIVEYHADKKTGFNANVKHEGHAKHIVPEHHHHH</sequence>
<dbReference type="PANTHER" id="PTHR12236">
    <property type="entry name" value="STRUCTURAL CONTITUENT OF CUTICLE"/>
    <property type="match status" value="1"/>
</dbReference>
<proteinExistence type="predicted"/>
<evidence type="ECO:0000313" key="5">
    <source>
        <dbReference type="EMBL" id="SOQ35681.1"/>
    </source>
</evidence>